<feature type="signal peptide" evidence="1">
    <location>
        <begin position="1"/>
        <end position="18"/>
    </location>
</feature>
<evidence type="ECO:0000313" key="2">
    <source>
        <dbReference type="EMBL" id="KEQ77889.1"/>
    </source>
</evidence>
<dbReference type="AlphaFoldDB" id="A0A074X283"/>
<name>A0A074X283_9PEZI</name>
<feature type="chain" id="PRO_5001701953" evidence="1">
    <location>
        <begin position="19"/>
        <end position="171"/>
    </location>
</feature>
<dbReference type="Pfam" id="PF17056">
    <property type="entry name" value="KRE1"/>
    <property type="match status" value="1"/>
</dbReference>
<dbReference type="EMBL" id="KL584702">
    <property type="protein sequence ID" value="KEQ77889.1"/>
    <property type="molecule type" value="Genomic_DNA"/>
</dbReference>
<evidence type="ECO:0000256" key="1">
    <source>
        <dbReference type="SAM" id="SignalP"/>
    </source>
</evidence>
<evidence type="ECO:0000313" key="3">
    <source>
        <dbReference type="Proteomes" id="UP000027730"/>
    </source>
</evidence>
<dbReference type="GeneID" id="25416090"/>
<gene>
    <name evidence="2" type="ORF">M436DRAFT_77754</name>
</gene>
<dbReference type="HOGENOM" id="CLU_1524839_0_0_1"/>
<protein>
    <submittedName>
        <fullName evidence="2">Uncharacterized protein</fullName>
    </submittedName>
</protein>
<dbReference type="OrthoDB" id="5406216at2759"/>
<dbReference type="InterPro" id="IPR031452">
    <property type="entry name" value="Kre1"/>
</dbReference>
<dbReference type="RefSeq" id="XP_013432416.1">
    <property type="nucleotide sequence ID" value="XM_013576962.1"/>
</dbReference>
<keyword evidence="1" id="KW-0732">Signal</keyword>
<dbReference type="Proteomes" id="UP000027730">
    <property type="component" value="Unassembled WGS sequence"/>
</dbReference>
<dbReference type="STRING" id="1043004.A0A074X283"/>
<proteinExistence type="predicted"/>
<keyword evidence="3" id="KW-1185">Reference proteome</keyword>
<reference evidence="2 3" key="1">
    <citation type="journal article" date="2014" name="BMC Genomics">
        <title>Genome sequencing of four Aureobasidium pullulans varieties: biotechnological potential, stress tolerance, and description of new species.</title>
        <authorList>
            <person name="Gostin Ar C."/>
            <person name="Ohm R.A."/>
            <person name="Kogej T."/>
            <person name="Sonjak S."/>
            <person name="Turk M."/>
            <person name="Zajc J."/>
            <person name="Zalar P."/>
            <person name="Grube M."/>
            <person name="Sun H."/>
            <person name="Han J."/>
            <person name="Sharma A."/>
            <person name="Chiniquy J."/>
            <person name="Ngan C.Y."/>
            <person name="Lipzen A."/>
            <person name="Barry K."/>
            <person name="Grigoriev I.V."/>
            <person name="Gunde-Cimerman N."/>
        </authorList>
    </citation>
    <scope>NUCLEOTIDE SEQUENCE [LARGE SCALE GENOMIC DNA]</scope>
    <source>
        <strain evidence="2 3">CBS 147.97</strain>
    </source>
</reference>
<dbReference type="GO" id="GO:0031505">
    <property type="term" value="P:fungal-type cell wall organization"/>
    <property type="evidence" value="ECO:0007669"/>
    <property type="project" value="InterPro"/>
</dbReference>
<accession>A0A074X283</accession>
<sequence>MRVSTFITLAAAPLLALAAPQQQIQDTAVVTAAPESHSTASLPTQTVAPGDAWNNDASNVVLELRQDPNLLATKAAGQVPITEVYWMADHWDSAQSTEIWSQFFYTQTFESAPGQMATAVSGNIGLGTHTGVIGVAKAATGAGAQLMPKGSLFTAALGLAGVAAGMGLVLL</sequence>
<organism evidence="2 3">
    <name type="scientific">Aureobasidium namibiae CBS 147.97</name>
    <dbReference type="NCBI Taxonomy" id="1043004"/>
    <lineage>
        <taxon>Eukaryota</taxon>
        <taxon>Fungi</taxon>
        <taxon>Dikarya</taxon>
        <taxon>Ascomycota</taxon>
        <taxon>Pezizomycotina</taxon>
        <taxon>Dothideomycetes</taxon>
        <taxon>Dothideomycetidae</taxon>
        <taxon>Dothideales</taxon>
        <taxon>Saccotheciaceae</taxon>
        <taxon>Aureobasidium</taxon>
    </lineage>
</organism>